<evidence type="ECO:0000256" key="3">
    <source>
        <dbReference type="ARBA" id="ARBA00022679"/>
    </source>
</evidence>
<feature type="compositionally biased region" description="Polar residues" evidence="9">
    <location>
        <begin position="26"/>
        <end position="36"/>
    </location>
</feature>
<dbReference type="SMART" id="SM00091">
    <property type="entry name" value="PAS"/>
    <property type="match status" value="1"/>
</dbReference>
<dbReference type="PROSITE" id="PS00108">
    <property type="entry name" value="PROTEIN_KINASE_ST"/>
    <property type="match status" value="1"/>
</dbReference>
<dbReference type="InterPro" id="IPR000719">
    <property type="entry name" value="Prot_kinase_dom"/>
</dbReference>
<dbReference type="GO" id="GO:0004674">
    <property type="term" value="F:protein serine/threonine kinase activity"/>
    <property type="evidence" value="ECO:0007669"/>
    <property type="project" value="TreeGrafter"/>
</dbReference>
<dbReference type="CDD" id="cd00130">
    <property type="entry name" value="PAS"/>
    <property type="match status" value="1"/>
</dbReference>
<dbReference type="Pfam" id="PF00989">
    <property type="entry name" value="PAS"/>
    <property type="match status" value="1"/>
</dbReference>
<dbReference type="Pfam" id="PF07714">
    <property type="entry name" value="PK_Tyr_Ser-Thr"/>
    <property type="match status" value="1"/>
</dbReference>
<keyword evidence="5" id="KW-0418">Kinase</keyword>
<keyword evidence="7" id="KW-0157">Chromophore</keyword>
<dbReference type="InterPro" id="IPR035965">
    <property type="entry name" value="PAS-like_dom_sf"/>
</dbReference>
<dbReference type="SUPFAM" id="SSF55785">
    <property type="entry name" value="PYP-like sensor domain (PAS domain)"/>
    <property type="match status" value="1"/>
</dbReference>
<keyword evidence="2" id="KW-0716">Sensory transduction</keyword>
<dbReference type="SMART" id="SM00220">
    <property type="entry name" value="S_TKc"/>
    <property type="match status" value="1"/>
</dbReference>
<feature type="domain" description="Protein kinase" evidence="10">
    <location>
        <begin position="150"/>
        <end position="504"/>
    </location>
</feature>
<evidence type="ECO:0000256" key="9">
    <source>
        <dbReference type="SAM" id="MobiDB-lite"/>
    </source>
</evidence>
<evidence type="ECO:0000256" key="6">
    <source>
        <dbReference type="ARBA" id="ARBA00022840"/>
    </source>
</evidence>
<dbReference type="InterPro" id="IPR051681">
    <property type="entry name" value="Ser/Thr_Kinases-Pseudokinases"/>
</dbReference>
<dbReference type="InterPro" id="IPR000014">
    <property type="entry name" value="PAS"/>
</dbReference>
<dbReference type="InterPro" id="IPR001245">
    <property type="entry name" value="Ser-Thr/Tyr_kinase_cat_dom"/>
</dbReference>
<reference evidence="12 13" key="1">
    <citation type="journal article" date="2023" name="Hortic Res">
        <title>Pangenome of water caltrop reveals structural variations and asymmetric subgenome divergence after allopolyploidization.</title>
        <authorList>
            <person name="Zhang X."/>
            <person name="Chen Y."/>
            <person name="Wang L."/>
            <person name="Yuan Y."/>
            <person name="Fang M."/>
            <person name="Shi L."/>
            <person name="Lu R."/>
            <person name="Comes H.P."/>
            <person name="Ma Y."/>
            <person name="Chen Y."/>
            <person name="Huang G."/>
            <person name="Zhou Y."/>
            <person name="Zheng Z."/>
            <person name="Qiu Y."/>
        </authorList>
    </citation>
    <scope>NUCLEOTIDE SEQUENCE [LARGE SCALE GENOMIC DNA]</scope>
    <source>
        <strain evidence="12">F231</strain>
    </source>
</reference>
<dbReference type="EMBL" id="JAXQNO010000015">
    <property type="protein sequence ID" value="KAK4783090.1"/>
    <property type="molecule type" value="Genomic_DNA"/>
</dbReference>
<dbReference type="GO" id="GO:0009881">
    <property type="term" value="F:photoreceptor activity"/>
    <property type="evidence" value="ECO:0007669"/>
    <property type="project" value="UniProtKB-KW"/>
</dbReference>
<proteinExistence type="predicted"/>
<dbReference type="PROSITE" id="PS50112">
    <property type="entry name" value="PAS"/>
    <property type="match status" value="1"/>
</dbReference>
<protein>
    <submittedName>
        <fullName evidence="12">Uncharacterized protein</fullName>
    </submittedName>
</protein>
<feature type="region of interest" description="Disordered" evidence="9">
    <location>
        <begin position="26"/>
        <end position="99"/>
    </location>
</feature>
<name>A0AAN7LDJ1_TRANT</name>
<dbReference type="Gene3D" id="3.30.200.20">
    <property type="entry name" value="Phosphorylase Kinase, domain 1"/>
    <property type="match status" value="1"/>
</dbReference>
<keyword evidence="4" id="KW-0547">Nucleotide-binding</keyword>
<evidence type="ECO:0000256" key="5">
    <source>
        <dbReference type="ARBA" id="ARBA00022777"/>
    </source>
</evidence>
<dbReference type="SUPFAM" id="SSF56112">
    <property type="entry name" value="Protein kinase-like (PK-like)"/>
    <property type="match status" value="1"/>
</dbReference>
<dbReference type="Proteomes" id="UP001346149">
    <property type="component" value="Unassembled WGS sequence"/>
</dbReference>
<dbReference type="FunFam" id="3.30.200.20:FF:000180">
    <property type="entry name" value="serine/threonine-protein kinase STY46-like"/>
    <property type="match status" value="1"/>
</dbReference>
<dbReference type="GO" id="GO:0006355">
    <property type="term" value="P:regulation of DNA-templated transcription"/>
    <property type="evidence" value="ECO:0007669"/>
    <property type="project" value="InterPro"/>
</dbReference>
<dbReference type="PANTHER" id="PTHR44329">
    <property type="entry name" value="SERINE/THREONINE-PROTEIN KINASE TNNI3K-RELATED"/>
    <property type="match status" value="1"/>
</dbReference>
<accession>A0AAN7LDJ1</accession>
<dbReference type="Gene3D" id="1.10.510.10">
    <property type="entry name" value="Transferase(Phosphotransferase) domain 1"/>
    <property type="match status" value="1"/>
</dbReference>
<dbReference type="InterPro" id="IPR011009">
    <property type="entry name" value="Kinase-like_dom_sf"/>
</dbReference>
<dbReference type="AlphaFoldDB" id="A0AAN7LDJ1"/>
<evidence type="ECO:0000256" key="4">
    <source>
        <dbReference type="ARBA" id="ARBA00022741"/>
    </source>
</evidence>
<evidence type="ECO:0000256" key="2">
    <source>
        <dbReference type="ARBA" id="ARBA00022606"/>
    </source>
</evidence>
<feature type="domain" description="PAS" evidence="11">
    <location>
        <begin position="113"/>
        <end position="184"/>
    </location>
</feature>
<evidence type="ECO:0000259" key="10">
    <source>
        <dbReference type="PROSITE" id="PS50011"/>
    </source>
</evidence>
<evidence type="ECO:0000313" key="12">
    <source>
        <dbReference type="EMBL" id="KAK4783090.1"/>
    </source>
</evidence>
<sequence length="523" mass="59196">MENPPVEELLKKIQELEAGQAQLKQEMSRLQLSNPRPYQHARQRSHSTSPVRRRLEASTRRRGAGAGVDTRSALRKGSSFFPHSSPLQRESHSLDPPDEVAGAISSTAAISFTDKQYLNILQSMGHSVHMIDVSGRIVYWNRTAENLYGYSAAEALGKNAIELIIDPQDFDMANKIVESVKIGEHWTGQIPVKNKMGENFLAVATNSPFYDDDNSLVGIICVSSDSRPFQDMKPETPTLRQTATTKLGLNSEQPIQTDVAVKVFSKQEYSDDVIFSFKQEVSLMKRLRHPNILLFMGAVTSPQRLCIVTEFLPRGSLFRLLQRHMAKLDWRRRIHMGLDIARGMNYLHHYNPPIIHRDLKSSNLLVDKNWNVKVADFGLSRLKHETFLTTKTGKGTCGDSSINENPKTCIQHGSQSGNFTFSRIGIAEFLSFKCFARKCQLGKFLVDFNWEMLFNNSLDSGNQFIFYVFILLPNVDSTETSDPQCRPSFQELLEKLKDLKRQYALRFQASCSSAVDAAQRDQL</sequence>
<dbReference type="GO" id="GO:0005524">
    <property type="term" value="F:ATP binding"/>
    <property type="evidence" value="ECO:0007669"/>
    <property type="project" value="UniProtKB-KW"/>
</dbReference>
<keyword evidence="6" id="KW-0067">ATP-binding</keyword>
<evidence type="ECO:0000256" key="8">
    <source>
        <dbReference type="ARBA" id="ARBA00023170"/>
    </source>
</evidence>
<dbReference type="Gene3D" id="3.30.450.20">
    <property type="entry name" value="PAS domain"/>
    <property type="match status" value="1"/>
</dbReference>
<evidence type="ECO:0000259" key="11">
    <source>
        <dbReference type="PROSITE" id="PS50112"/>
    </source>
</evidence>
<evidence type="ECO:0000256" key="7">
    <source>
        <dbReference type="ARBA" id="ARBA00022991"/>
    </source>
</evidence>
<dbReference type="InterPro" id="IPR013767">
    <property type="entry name" value="PAS_fold"/>
</dbReference>
<keyword evidence="1" id="KW-0600">Photoreceptor protein</keyword>
<dbReference type="NCBIfam" id="TIGR00229">
    <property type="entry name" value="sensory_box"/>
    <property type="match status" value="1"/>
</dbReference>
<keyword evidence="3" id="KW-0808">Transferase</keyword>
<dbReference type="PANTHER" id="PTHR44329:SF47">
    <property type="entry name" value="SERINE_THREONINE-PROTEIN KINASE ROCO5-RELATED"/>
    <property type="match status" value="1"/>
</dbReference>
<dbReference type="InterPro" id="IPR008271">
    <property type="entry name" value="Ser/Thr_kinase_AS"/>
</dbReference>
<evidence type="ECO:0000313" key="13">
    <source>
        <dbReference type="Proteomes" id="UP001346149"/>
    </source>
</evidence>
<gene>
    <name evidence="12" type="ORF">SAY86_007464</name>
</gene>
<evidence type="ECO:0000256" key="1">
    <source>
        <dbReference type="ARBA" id="ARBA00022543"/>
    </source>
</evidence>
<dbReference type="PROSITE" id="PS50011">
    <property type="entry name" value="PROTEIN_KINASE_DOM"/>
    <property type="match status" value="1"/>
</dbReference>
<keyword evidence="13" id="KW-1185">Reference proteome</keyword>
<comment type="caution">
    <text evidence="12">The sequence shown here is derived from an EMBL/GenBank/DDBJ whole genome shotgun (WGS) entry which is preliminary data.</text>
</comment>
<keyword evidence="8" id="KW-0675">Receptor</keyword>
<organism evidence="12 13">
    <name type="scientific">Trapa natans</name>
    <name type="common">Water chestnut</name>
    <dbReference type="NCBI Taxonomy" id="22666"/>
    <lineage>
        <taxon>Eukaryota</taxon>
        <taxon>Viridiplantae</taxon>
        <taxon>Streptophyta</taxon>
        <taxon>Embryophyta</taxon>
        <taxon>Tracheophyta</taxon>
        <taxon>Spermatophyta</taxon>
        <taxon>Magnoliopsida</taxon>
        <taxon>eudicotyledons</taxon>
        <taxon>Gunneridae</taxon>
        <taxon>Pentapetalae</taxon>
        <taxon>rosids</taxon>
        <taxon>malvids</taxon>
        <taxon>Myrtales</taxon>
        <taxon>Lythraceae</taxon>
        <taxon>Trapa</taxon>
    </lineage>
</organism>